<evidence type="ECO:0000256" key="6">
    <source>
        <dbReference type="ARBA" id="ARBA00023136"/>
    </source>
</evidence>
<evidence type="ECO:0000256" key="5">
    <source>
        <dbReference type="ARBA" id="ARBA00022989"/>
    </source>
</evidence>
<evidence type="ECO:0000256" key="4">
    <source>
        <dbReference type="ARBA" id="ARBA00022692"/>
    </source>
</evidence>
<keyword evidence="4 8" id="KW-0812">Transmembrane</keyword>
<evidence type="ECO:0000313" key="12">
    <source>
        <dbReference type="Proteomes" id="UP000254924"/>
    </source>
</evidence>
<gene>
    <name evidence="11" type="primary">mscS</name>
    <name evidence="11" type="ORF">NCTC12224_00692</name>
</gene>
<keyword evidence="12" id="KW-1185">Reference proteome</keyword>
<dbReference type="AlphaFoldDB" id="A0A380K5X9"/>
<accession>A0A380K5X9</accession>
<evidence type="ECO:0000256" key="7">
    <source>
        <dbReference type="ARBA" id="ARBA00059688"/>
    </source>
</evidence>
<keyword evidence="5 8" id="KW-1133">Transmembrane helix</keyword>
<dbReference type="SUPFAM" id="SSF50182">
    <property type="entry name" value="Sm-like ribonucleoproteins"/>
    <property type="match status" value="1"/>
</dbReference>
<dbReference type="InterPro" id="IPR006685">
    <property type="entry name" value="MscS_channel_2nd"/>
</dbReference>
<dbReference type="InterPro" id="IPR045276">
    <property type="entry name" value="YbiO_bact"/>
</dbReference>
<evidence type="ECO:0000256" key="2">
    <source>
        <dbReference type="ARBA" id="ARBA00008017"/>
    </source>
</evidence>
<comment type="similarity">
    <text evidence="2">Belongs to the MscS (TC 1.A.23) family.</text>
</comment>
<reference evidence="11 12" key="1">
    <citation type="submission" date="2018-06" db="EMBL/GenBank/DDBJ databases">
        <authorList>
            <consortium name="Pathogen Informatics"/>
            <person name="Doyle S."/>
        </authorList>
    </citation>
    <scope>NUCLEOTIDE SEQUENCE [LARGE SCALE GENOMIC DNA]</scope>
    <source>
        <strain evidence="11 12">NCTC12224</strain>
    </source>
</reference>
<feature type="transmembrane region" description="Helical" evidence="8">
    <location>
        <begin position="97"/>
        <end position="116"/>
    </location>
</feature>
<protein>
    <submittedName>
        <fullName evidence="11">Small conductance mechanosensitive ion channel</fullName>
    </submittedName>
</protein>
<keyword evidence="3" id="KW-1003">Cell membrane</keyword>
<dbReference type="InterPro" id="IPR023408">
    <property type="entry name" value="MscS_beta-dom_sf"/>
</dbReference>
<feature type="transmembrane region" description="Helical" evidence="8">
    <location>
        <begin position="16"/>
        <end position="37"/>
    </location>
</feature>
<dbReference type="Proteomes" id="UP000254924">
    <property type="component" value="Unassembled WGS sequence"/>
</dbReference>
<evidence type="ECO:0000259" key="10">
    <source>
        <dbReference type="Pfam" id="PF21088"/>
    </source>
</evidence>
<dbReference type="FunFam" id="2.30.30.60:FF:000001">
    <property type="entry name" value="MscS Mechanosensitive ion channel"/>
    <property type="match status" value="1"/>
</dbReference>
<feature type="domain" description="Mechanosensitive ion channel MscS" evidence="9">
    <location>
        <begin position="116"/>
        <end position="179"/>
    </location>
</feature>
<name>A0A380K5X9_9STRE</name>
<dbReference type="GeneID" id="78356141"/>
<evidence type="ECO:0000256" key="8">
    <source>
        <dbReference type="SAM" id="Phobius"/>
    </source>
</evidence>
<feature type="transmembrane region" description="Helical" evidence="8">
    <location>
        <begin position="73"/>
        <end position="91"/>
    </location>
</feature>
<dbReference type="GO" id="GO:0008381">
    <property type="term" value="F:mechanosensitive monoatomic ion channel activity"/>
    <property type="evidence" value="ECO:0007669"/>
    <property type="project" value="InterPro"/>
</dbReference>
<dbReference type="SUPFAM" id="SSF82861">
    <property type="entry name" value="Mechanosensitive channel protein MscS (YggB), transmembrane region"/>
    <property type="match status" value="1"/>
</dbReference>
<dbReference type="OrthoDB" id="9809206at2"/>
<dbReference type="Pfam" id="PF00924">
    <property type="entry name" value="MS_channel_2nd"/>
    <property type="match status" value="1"/>
</dbReference>
<dbReference type="InterPro" id="IPR011014">
    <property type="entry name" value="MscS_channel_TM-2"/>
</dbReference>
<evidence type="ECO:0000259" key="9">
    <source>
        <dbReference type="Pfam" id="PF00924"/>
    </source>
</evidence>
<feature type="domain" description="Mechanosensitive ion channel transmembrane helices 2/3" evidence="10">
    <location>
        <begin position="72"/>
        <end position="113"/>
    </location>
</feature>
<dbReference type="Gene3D" id="1.10.287.1260">
    <property type="match status" value="1"/>
</dbReference>
<dbReference type="PANTHER" id="PTHR30460">
    <property type="entry name" value="MODERATE CONDUCTANCE MECHANOSENSITIVE CHANNEL YBIO"/>
    <property type="match status" value="1"/>
</dbReference>
<proteinExistence type="inferred from homology"/>
<dbReference type="SUPFAM" id="SSF82689">
    <property type="entry name" value="Mechanosensitive channel protein MscS (YggB), C-terminal domain"/>
    <property type="match status" value="1"/>
</dbReference>
<dbReference type="InterPro" id="IPR011066">
    <property type="entry name" value="MscS_channel_C_sf"/>
</dbReference>
<dbReference type="Gene3D" id="2.30.30.60">
    <property type="match status" value="1"/>
</dbReference>
<evidence type="ECO:0000313" key="11">
    <source>
        <dbReference type="EMBL" id="SUN60051.1"/>
    </source>
</evidence>
<sequence>MTILEKYWDQLHLDQIGVTLISKTVALINLFILFLILKRVAEFFFNKMVVKSLALTTQSDARKKTIARLLHNCLNYTLYFFLIYSILNIIGVPISSLLAGAGIAGLAIGLGAQGFLSDVVNGFFILLENQYEVGDSVVIGSVTGTITSLGLRTTQVRDFDGTLHFIPNRSITVVSNQSRGDMRARVDLPIYAHTDLEKVTEVIKAVNKTELPKYPQVVETPNILGPVYTSGGQLVFRIDLFVDSGQQNSMYSTFYGLYQTALIDAGVELPTPILTTSKTSSTSKKS</sequence>
<dbReference type="InterPro" id="IPR010920">
    <property type="entry name" value="LSM_dom_sf"/>
</dbReference>
<evidence type="ECO:0000256" key="1">
    <source>
        <dbReference type="ARBA" id="ARBA00004651"/>
    </source>
</evidence>
<comment type="subcellular location">
    <subcellularLocation>
        <location evidence="1">Cell membrane</location>
        <topology evidence="1">Multi-pass membrane protein</topology>
    </subcellularLocation>
</comment>
<comment type="function">
    <text evidence="7">May play a role in resistance to osmotic downshock.</text>
</comment>
<dbReference type="Gene3D" id="3.30.70.100">
    <property type="match status" value="1"/>
</dbReference>
<dbReference type="RefSeq" id="WP_115268293.1">
    <property type="nucleotide sequence ID" value="NZ_JBNPNB010000017.1"/>
</dbReference>
<dbReference type="Pfam" id="PF21088">
    <property type="entry name" value="MS_channel_1st"/>
    <property type="match status" value="1"/>
</dbReference>
<dbReference type="EMBL" id="UHFN01000007">
    <property type="protein sequence ID" value="SUN60051.1"/>
    <property type="molecule type" value="Genomic_DNA"/>
</dbReference>
<dbReference type="InterPro" id="IPR049142">
    <property type="entry name" value="MS_channel_1st"/>
</dbReference>
<organism evidence="11 12">
    <name type="scientific">Streptococcus hyointestinalis</name>
    <dbReference type="NCBI Taxonomy" id="1337"/>
    <lineage>
        <taxon>Bacteria</taxon>
        <taxon>Bacillati</taxon>
        <taxon>Bacillota</taxon>
        <taxon>Bacilli</taxon>
        <taxon>Lactobacillales</taxon>
        <taxon>Streptococcaceae</taxon>
        <taxon>Streptococcus</taxon>
    </lineage>
</organism>
<dbReference type="GO" id="GO:0005886">
    <property type="term" value="C:plasma membrane"/>
    <property type="evidence" value="ECO:0007669"/>
    <property type="project" value="UniProtKB-SubCell"/>
</dbReference>
<evidence type="ECO:0000256" key="3">
    <source>
        <dbReference type="ARBA" id="ARBA00022475"/>
    </source>
</evidence>
<dbReference type="PANTHER" id="PTHR30460:SF0">
    <property type="entry name" value="MODERATE CONDUCTANCE MECHANOSENSITIVE CHANNEL YBIO"/>
    <property type="match status" value="1"/>
</dbReference>
<keyword evidence="6 8" id="KW-0472">Membrane</keyword>